<dbReference type="Proteomes" id="UP000230233">
    <property type="component" value="Chromosome II"/>
</dbReference>
<name>A0A2G5V1U1_9PELO</name>
<feature type="compositionally biased region" description="Low complexity" evidence="1">
    <location>
        <begin position="180"/>
        <end position="189"/>
    </location>
</feature>
<feature type="compositionally biased region" description="Basic and acidic residues" evidence="1">
    <location>
        <begin position="342"/>
        <end position="390"/>
    </location>
</feature>
<proteinExistence type="predicted"/>
<dbReference type="OrthoDB" id="5875663at2759"/>
<sequence length="497" mass="55685">MSSCSGCYFENVEKKTALKIDGFVDEALGHGLSSSSGRRRESLSDIISQVRRQSSLSRTDSEDYDFLNESLKSSVFDESDSSEAESKESPEQPEEKRILPLGTPGVQVGRKSLKDIRALRNSIDQSLVKTPELKTLRSKAAVDEGKKLTHFESIQEEELSEEIPKTKMLAKSPFKKAIQSGSDSSDGDSIVFDEVFEEVLPSPPRKPPVTAQPAPAAKVQKTKETKRKVKTPTSSESSSSSSSSSESESSTDSSSSSSSESSTSKLSSKYGSDFESVKSSSSSSSSSTSSEASTSKASPVKKLSTEKPRKSKEEPKEERKKTSPVPDIRPKLNSSSESSKSTVRETNRTFEETLNVDKKKEDEKRKKSKERIIESEKYLDKDLAITERMKKGSRSSSSSSSSRVGETEREIEISKRRDRRFRSRRRNSEEPHTCQTNVHNMVESVIDTHVQMLDDFNRMEYAAVCEWTRVLRQFDRHDGPTSQRLREIVERRLNRKY</sequence>
<feature type="compositionally biased region" description="Basic and acidic residues" evidence="1">
    <location>
        <begin position="303"/>
        <end position="321"/>
    </location>
</feature>
<feature type="region of interest" description="Disordered" evidence="1">
    <location>
        <begin position="173"/>
        <end position="433"/>
    </location>
</feature>
<feature type="compositionally biased region" description="Low complexity" evidence="1">
    <location>
        <begin position="394"/>
        <end position="403"/>
    </location>
</feature>
<dbReference type="AlphaFoldDB" id="A0A2G5V1U1"/>
<feature type="region of interest" description="Disordered" evidence="1">
    <location>
        <begin position="29"/>
        <end position="61"/>
    </location>
</feature>
<feature type="compositionally biased region" description="Basic and acidic residues" evidence="1">
    <location>
        <begin position="405"/>
        <end position="415"/>
    </location>
</feature>
<feature type="region of interest" description="Disordered" evidence="1">
    <location>
        <begin position="74"/>
        <end position="106"/>
    </location>
</feature>
<accession>A0A2G5V1U1</accession>
<reference evidence="3" key="1">
    <citation type="submission" date="2017-10" db="EMBL/GenBank/DDBJ databases">
        <title>Rapid genome shrinkage in a self-fertile nematode reveals novel sperm competition proteins.</title>
        <authorList>
            <person name="Yin D."/>
            <person name="Schwarz E.M."/>
            <person name="Thomas C.G."/>
            <person name="Felde R.L."/>
            <person name="Korf I.F."/>
            <person name="Cutter A.D."/>
            <person name="Schartner C.M."/>
            <person name="Ralston E.J."/>
            <person name="Meyer B.J."/>
            <person name="Haag E.S."/>
        </authorList>
    </citation>
    <scope>NUCLEOTIDE SEQUENCE [LARGE SCALE GENOMIC DNA]</scope>
    <source>
        <strain evidence="3">JU1422</strain>
    </source>
</reference>
<protein>
    <submittedName>
        <fullName evidence="2">Uncharacterized protein</fullName>
    </submittedName>
</protein>
<feature type="compositionally biased region" description="Polar residues" evidence="1">
    <location>
        <begin position="45"/>
        <end position="58"/>
    </location>
</feature>
<evidence type="ECO:0000256" key="1">
    <source>
        <dbReference type="SAM" id="MobiDB-lite"/>
    </source>
</evidence>
<feature type="compositionally biased region" description="Basic residues" evidence="1">
    <location>
        <begin position="416"/>
        <end position="425"/>
    </location>
</feature>
<feature type="compositionally biased region" description="Low complexity" evidence="1">
    <location>
        <begin position="277"/>
        <end position="298"/>
    </location>
</feature>
<organism evidence="2 3">
    <name type="scientific">Caenorhabditis nigoni</name>
    <dbReference type="NCBI Taxonomy" id="1611254"/>
    <lineage>
        <taxon>Eukaryota</taxon>
        <taxon>Metazoa</taxon>
        <taxon>Ecdysozoa</taxon>
        <taxon>Nematoda</taxon>
        <taxon>Chromadorea</taxon>
        <taxon>Rhabditida</taxon>
        <taxon>Rhabditina</taxon>
        <taxon>Rhabditomorpha</taxon>
        <taxon>Rhabditoidea</taxon>
        <taxon>Rhabditidae</taxon>
        <taxon>Peloderinae</taxon>
        <taxon>Caenorhabditis</taxon>
    </lineage>
</organism>
<evidence type="ECO:0000313" key="3">
    <source>
        <dbReference type="Proteomes" id="UP000230233"/>
    </source>
</evidence>
<dbReference type="EMBL" id="PDUG01000002">
    <property type="protein sequence ID" value="PIC45753.1"/>
    <property type="molecule type" value="Genomic_DNA"/>
</dbReference>
<feature type="compositionally biased region" description="Low complexity" evidence="1">
    <location>
        <begin position="233"/>
        <end position="268"/>
    </location>
</feature>
<evidence type="ECO:0000313" key="2">
    <source>
        <dbReference type="EMBL" id="PIC45753.1"/>
    </source>
</evidence>
<comment type="caution">
    <text evidence="2">The sequence shown here is derived from an EMBL/GenBank/DDBJ whole genome shotgun (WGS) entry which is preliminary data.</text>
</comment>
<keyword evidence="3" id="KW-1185">Reference proteome</keyword>
<gene>
    <name evidence="2" type="primary">Cni-F59B10.2</name>
    <name evidence="2" type="synonym">Cnig_chr_II.g5668</name>
    <name evidence="2" type="ORF">B9Z55_005668</name>
</gene>
<dbReference type="STRING" id="1611254.A0A2G5V1U1"/>
<feature type="compositionally biased region" description="Basic and acidic residues" evidence="1">
    <location>
        <begin position="84"/>
        <end position="98"/>
    </location>
</feature>